<evidence type="ECO:0000313" key="2">
    <source>
        <dbReference type="EMBL" id="GBG00412.1"/>
    </source>
</evidence>
<comment type="caution">
    <text evidence="2">The sequence shown here is derived from an EMBL/GenBank/DDBJ whole genome shotgun (WGS) entry which is preliminary data.</text>
</comment>
<dbReference type="Proteomes" id="UP000247498">
    <property type="component" value="Unassembled WGS sequence"/>
</dbReference>
<name>A0A2V0PKT4_9CHLO</name>
<keyword evidence="3" id="KW-1185">Reference proteome</keyword>
<organism evidence="2 3">
    <name type="scientific">Raphidocelis subcapitata</name>
    <dbReference type="NCBI Taxonomy" id="307507"/>
    <lineage>
        <taxon>Eukaryota</taxon>
        <taxon>Viridiplantae</taxon>
        <taxon>Chlorophyta</taxon>
        <taxon>core chlorophytes</taxon>
        <taxon>Chlorophyceae</taxon>
        <taxon>CS clade</taxon>
        <taxon>Sphaeropleales</taxon>
        <taxon>Selenastraceae</taxon>
        <taxon>Raphidocelis</taxon>
    </lineage>
</organism>
<dbReference type="GO" id="GO:0005759">
    <property type="term" value="C:mitochondrial matrix"/>
    <property type="evidence" value="ECO:0007669"/>
    <property type="project" value="InterPro"/>
</dbReference>
<dbReference type="InterPro" id="IPR003428">
    <property type="entry name" value="MAM33"/>
</dbReference>
<evidence type="ECO:0000256" key="1">
    <source>
        <dbReference type="SAM" id="MobiDB-lite"/>
    </source>
</evidence>
<dbReference type="STRING" id="307507.A0A2V0PKT4"/>
<dbReference type="OrthoDB" id="278212at2759"/>
<gene>
    <name evidence="2" type="ORF">Rsub_13174</name>
</gene>
<proteinExistence type="predicted"/>
<sequence>MALRTALTLLARRAGPAASQQQLLPAALRAAATPAAAAASAAPSAAALRLAAAAFSSSGSALSDSLQSLLQRELKHEETTYEKPGPLASGPPAPFTLASAPGDGSITLKRDYEGEEISIDASVNMQARGGGELRLPRAGRGRGHGHGRRWFVGLGGRGRAGPAFDELADTHNTPLLSQKPKGPAPPPLLNPGPAFDELADPLRDAFGAYLEARGVGEELGEWLRHALYDKEQTEYIRWLRAVGEFVGK</sequence>
<dbReference type="PANTHER" id="PTHR10826">
    <property type="entry name" value="COMPLEMENT COMPONENT 1"/>
    <property type="match status" value="1"/>
</dbReference>
<evidence type="ECO:0000313" key="3">
    <source>
        <dbReference type="Proteomes" id="UP000247498"/>
    </source>
</evidence>
<feature type="region of interest" description="Disordered" evidence="1">
    <location>
        <begin position="77"/>
        <end position="104"/>
    </location>
</feature>
<reference evidence="2 3" key="1">
    <citation type="journal article" date="2018" name="Sci. Rep.">
        <title>Raphidocelis subcapitata (=Pseudokirchneriella subcapitata) provides an insight into genome evolution and environmental adaptations in the Sphaeropleales.</title>
        <authorList>
            <person name="Suzuki S."/>
            <person name="Yamaguchi H."/>
            <person name="Nakajima N."/>
            <person name="Kawachi M."/>
        </authorList>
    </citation>
    <scope>NUCLEOTIDE SEQUENCE [LARGE SCALE GENOMIC DNA]</scope>
    <source>
        <strain evidence="2 3">NIES-35</strain>
    </source>
</reference>
<dbReference type="EMBL" id="BDRX01000222">
    <property type="protein sequence ID" value="GBG00412.1"/>
    <property type="molecule type" value="Genomic_DNA"/>
</dbReference>
<dbReference type="SUPFAM" id="SSF54529">
    <property type="entry name" value="Mitochondrial glycoprotein MAM33-like"/>
    <property type="match status" value="1"/>
</dbReference>
<accession>A0A2V0PKT4</accession>
<dbReference type="PANTHER" id="PTHR10826:SF1">
    <property type="entry name" value="COMPLEMENT COMPONENT 1 Q SUBCOMPONENT-BINDING PROTEIN, MITOCHONDRIAL"/>
    <property type="match status" value="1"/>
</dbReference>
<protein>
    <recommendedName>
        <fullName evidence="4">Mitochondrial glycoprotein</fullName>
    </recommendedName>
</protein>
<evidence type="ECO:0008006" key="4">
    <source>
        <dbReference type="Google" id="ProtNLM"/>
    </source>
</evidence>
<dbReference type="Pfam" id="PF02330">
    <property type="entry name" value="MAM33"/>
    <property type="match status" value="1"/>
</dbReference>
<dbReference type="InterPro" id="IPR036561">
    <property type="entry name" value="MAM33_sf"/>
</dbReference>
<dbReference type="Gene3D" id="3.10.280.10">
    <property type="entry name" value="Mitochondrial glycoprotein"/>
    <property type="match status" value="2"/>
</dbReference>
<dbReference type="AlphaFoldDB" id="A0A2V0PKT4"/>
<dbReference type="InParanoid" id="A0A2V0PKT4"/>